<gene>
    <name evidence="2" type="ORF">HMPREF3206_00059</name>
</gene>
<sequence>MKNYFKYIKIAIYNILKGGNILLKIKIGYLMVDNKIKSNAELSRRTNINKNTLKKLIDNNRAETLTLENLLKLCDFFNCKLSDLIEYFPDEQPLNE</sequence>
<protein>
    <submittedName>
        <fullName evidence="2">Toxin-antitoxin system, antitoxin component, Xre family</fullName>
    </submittedName>
</protein>
<dbReference type="PROSITE" id="PS50943">
    <property type="entry name" value="HTH_CROC1"/>
    <property type="match status" value="1"/>
</dbReference>
<evidence type="ECO:0000313" key="2">
    <source>
        <dbReference type="EMBL" id="KXA17107.1"/>
    </source>
</evidence>
<dbReference type="InterPro" id="IPR010982">
    <property type="entry name" value="Lambda_DNA-bd_dom_sf"/>
</dbReference>
<evidence type="ECO:0000313" key="3">
    <source>
        <dbReference type="Proteomes" id="UP000070617"/>
    </source>
</evidence>
<reference evidence="3" key="1">
    <citation type="submission" date="2016-01" db="EMBL/GenBank/DDBJ databases">
        <authorList>
            <person name="Mitreva M."/>
            <person name="Pepin K.H."/>
            <person name="Mihindukulasuriya K.A."/>
            <person name="Fulton R."/>
            <person name="Fronick C."/>
            <person name="O'Laughlin M."/>
            <person name="Miner T."/>
            <person name="Herter B."/>
            <person name="Rosa B.A."/>
            <person name="Cordes M."/>
            <person name="Tomlinson C."/>
            <person name="Wollam A."/>
            <person name="Palsikar V.B."/>
            <person name="Mardis E.R."/>
            <person name="Wilson R.K."/>
        </authorList>
    </citation>
    <scope>NUCLEOTIDE SEQUENCE [LARGE SCALE GENOMIC DNA]</scope>
    <source>
        <strain evidence="3">CMW8396</strain>
    </source>
</reference>
<dbReference type="AlphaFoldDB" id="A0A133NLF1"/>
<dbReference type="Pfam" id="PF13443">
    <property type="entry name" value="HTH_26"/>
    <property type="match status" value="1"/>
</dbReference>
<organism evidence="2 3">
    <name type="scientific">Fusobacterium equinum</name>
    <dbReference type="NCBI Taxonomy" id="134605"/>
    <lineage>
        <taxon>Bacteria</taxon>
        <taxon>Fusobacteriati</taxon>
        <taxon>Fusobacteriota</taxon>
        <taxon>Fusobacteriia</taxon>
        <taxon>Fusobacteriales</taxon>
        <taxon>Fusobacteriaceae</taxon>
        <taxon>Fusobacterium</taxon>
    </lineage>
</organism>
<dbReference type="STRING" id="134605.HMPREF3206_00059"/>
<dbReference type="PATRIC" id="fig|134605.3.peg.60"/>
<evidence type="ECO:0000259" key="1">
    <source>
        <dbReference type="PROSITE" id="PS50943"/>
    </source>
</evidence>
<dbReference type="InterPro" id="IPR001387">
    <property type="entry name" value="Cro/C1-type_HTH"/>
</dbReference>
<dbReference type="EMBL" id="LRPX01000002">
    <property type="protein sequence ID" value="KXA17107.1"/>
    <property type="molecule type" value="Genomic_DNA"/>
</dbReference>
<accession>A0A133NLF1</accession>
<comment type="caution">
    <text evidence="2">The sequence shown here is derived from an EMBL/GenBank/DDBJ whole genome shotgun (WGS) entry which is preliminary data.</text>
</comment>
<dbReference type="SUPFAM" id="SSF47413">
    <property type="entry name" value="lambda repressor-like DNA-binding domains"/>
    <property type="match status" value="1"/>
</dbReference>
<dbReference type="Gene3D" id="1.10.260.40">
    <property type="entry name" value="lambda repressor-like DNA-binding domains"/>
    <property type="match status" value="1"/>
</dbReference>
<name>A0A133NLF1_9FUSO</name>
<proteinExistence type="predicted"/>
<dbReference type="GO" id="GO:0003677">
    <property type="term" value="F:DNA binding"/>
    <property type="evidence" value="ECO:0007669"/>
    <property type="project" value="InterPro"/>
</dbReference>
<dbReference type="Proteomes" id="UP000070617">
    <property type="component" value="Unassembled WGS sequence"/>
</dbReference>
<feature type="domain" description="HTH cro/C1-type" evidence="1">
    <location>
        <begin position="40"/>
        <end position="84"/>
    </location>
</feature>
<keyword evidence="3" id="KW-1185">Reference proteome</keyword>